<comment type="subcellular location">
    <subcellularLocation>
        <location evidence="1">Membrane</location>
        <topology evidence="1">Multi-pass membrane protein</topology>
    </subcellularLocation>
</comment>
<dbReference type="GO" id="GO:0016020">
    <property type="term" value="C:membrane"/>
    <property type="evidence" value="ECO:0007669"/>
    <property type="project" value="UniProtKB-SubCell"/>
</dbReference>
<evidence type="ECO:0000313" key="7">
    <source>
        <dbReference type="EMBL" id="KAG8631455.1"/>
    </source>
</evidence>
<feature type="transmembrane region" description="Helical" evidence="6">
    <location>
        <begin position="97"/>
        <end position="115"/>
    </location>
</feature>
<keyword evidence="3 6" id="KW-0812">Transmembrane</keyword>
<dbReference type="AlphaFoldDB" id="A0A8K0PGK3"/>
<feature type="transmembrane region" description="Helical" evidence="6">
    <location>
        <begin position="36"/>
        <end position="59"/>
    </location>
</feature>
<dbReference type="Pfam" id="PF13520">
    <property type="entry name" value="AA_permease_2"/>
    <property type="match status" value="1"/>
</dbReference>
<keyword evidence="8" id="KW-1185">Reference proteome</keyword>
<feature type="transmembrane region" description="Helical" evidence="6">
    <location>
        <begin position="324"/>
        <end position="348"/>
    </location>
</feature>
<gene>
    <name evidence="7" type="ORF">KVT40_000595</name>
</gene>
<keyword evidence="5 6" id="KW-0472">Membrane</keyword>
<feature type="transmembrane region" description="Helical" evidence="6">
    <location>
        <begin position="369"/>
        <end position="389"/>
    </location>
</feature>
<feature type="transmembrane region" description="Helical" evidence="6">
    <location>
        <begin position="122"/>
        <end position="143"/>
    </location>
</feature>
<dbReference type="Proteomes" id="UP000809789">
    <property type="component" value="Unassembled WGS sequence"/>
</dbReference>
<dbReference type="GO" id="GO:0022857">
    <property type="term" value="F:transmembrane transporter activity"/>
    <property type="evidence" value="ECO:0007669"/>
    <property type="project" value="InterPro"/>
</dbReference>
<keyword evidence="2" id="KW-0813">Transport</keyword>
<comment type="caution">
    <text evidence="7">The sequence shown here is derived from an EMBL/GenBank/DDBJ whole genome shotgun (WGS) entry which is preliminary data.</text>
</comment>
<dbReference type="OrthoDB" id="3257095at2759"/>
<keyword evidence="4 6" id="KW-1133">Transmembrane helix</keyword>
<dbReference type="InterPro" id="IPR002293">
    <property type="entry name" value="AA/rel_permease1"/>
</dbReference>
<feature type="transmembrane region" description="Helical" evidence="6">
    <location>
        <begin position="195"/>
        <end position="219"/>
    </location>
</feature>
<evidence type="ECO:0000313" key="8">
    <source>
        <dbReference type="Proteomes" id="UP000809789"/>
    </source>
</evidence>
<evidence type="ECO:0000256" key="4">
    <source>
        <dbReference type="ARBA" id="ARBA00022989"/>
    </source>
</evidence>
<dbReference type="PIRSF" id="PIRSF006060">
    <property type="entry name" value="AA_transporter"/>
    <property type="match status" value="1"/>
</dbReference>
<reference evidence="7" key="1">
    <citation type="submission" date="2021-07" db="EMBL/GenBank/DDBJ databases">
        <title>Elsinoe batatas strain:CRI-CJ2 Genome sequencing and assembly.</title>
        <authorList>
            <person name="Huang L."/>
        </authorList>
    </citation>
    <scope>NUCLEOTIDE SEQUENCE</scope>
    <source>
        <strain evidence="7">CRI-CJ2</strain>
    </source>
</reference>
<protein>
    <recommendedName>
        <fullName evidence="9">Choline transport protein</fullName>
    </recommendedName>
</protein>
<accession>A0A8K0PGK3</accession>
<sequence length="436" mass="47560">MFCSTLSMAEMASMAPTAGGQHHWVSEFAPPQAQKILSYLVGWMCVLGYLPAPIFPLLLTFPSWQTAMAASAYTPALALQGLIAINNPTYTLPPYQAYLFTIAILLLSIIINIFLIRRFKTIETFMVVFFFLSWISIIAVLWAKSKKAPARQVSTSFTDGSGWGSLGLATLIGGLPGGFVSLIGSDSAAHLSEEAMVLTALANYLTATVAVITLCFTLGGSAEDLLETRYGQPYIQVLYNAVKSRGGASVLTAVVTVLLLFTSINQVATTSRQLYAFARDDGFPFSRFLKKVNPAYNIPINSLFATFMFTFLLGLIVLGSNVAFNILTTLSSSGLLTSYIVCIGCILYKRITRPNELPPSRFTLGKLGVMVNIVALSLLAVIFVFLFFPPKPRPAPAEMNWTVLIYGVTLIGCLVFYMLVGRDRYQAPVALVKKEY</sequence>
<feature type="transmembrane region" description="Helical" evidence="6">
    <location>
        <begin position="296"/>
        <end position="318"/>
    </location>
</feature>
<evidence type="ECO:0000256" key="5">
    <source>
        <dbReference type="ARBA" id="ARBA00023136"/>
    </source>
</evidence>
<dbReference type="EMBL" id="JAESVG020000001">
    <property type="protein sequence ID" value="KAG8631455.1"/>
    <property type="molecule type" value="Genomic_DNA"/>
</dbReference>
<evidence type="ECO:0000256" key="3">
    <source>
        <dbReference type="ARBA" id="ARBA00022692"/>
    </source>
</evidence>
<organism evidence="7 8">
    <name type="scientific">Elsinoe batatas</name>
    <dbReference type="NCBI Taxonomy" id="2601811"/>
    <lineage>
        <taxon>Eukaryota</taxon>
        <taxon>Fungi</taxon>
        <taxon>Dikarya</taxon>
        <taxon>Ascomycota</taxon>
        <taxon>Pezizomycotina</taxon>
        <taxon>Dothideomycetes</taxon>
        <taxon>Dothideomycetidae</taxon>
        <taxon>Myriangiales</taxon>
        <taxon>Elsinoaceae</taxon>
        <taxon>Elsinoe</taxon>
    </lineage>
</organism>
<dbReference type="PANTHER" id="PTHR45649">
    <property type="entry name" value="AMINO-ACID PERMEASE BAT1"/>
    <property type="match status" value="1"/>
</dbReference>
<feature type="transmembrane region" description="Helical" evidence="6">
    <location>
        <begin position="246"/>
        <end position="264"/>
    </location>
</feature>
<evidence type="ECO:0000256" key="6">
    <source>
        <dbReference type="SAM" id="Phobius"/>
    </source>
</evidence>
<evidence type="ECO:0000256" key="2">
    <source>
        <dbReference type="ARBA" id="ARBA00022448"/>
    </source>
</evidence>
<feature type="transmembrane region" description="Helical" evidence="6">
    <location>
        <begin position="401"/>
        <end position="420"/>
    </location>
</feature>
<dbReference type="Gene3D" id="1.20.1740.10">
    <property type="entry name" value="Amino acid/polyamine transporter I"/>
    <property type="match status" value="1"/>
</dbReference>
<evidence type="ECO:0000256" key="1">
    <source>
        <dbReference type="ARBA" id="ARBA00004141"/>
    </source>
</evidence>
<name>A0A8K0PGK3_9PEZI</name>
<evidence type="ECO:0008006" key="9">
    <source>
        <dbReference type="Google" id="ProtNLM"/>
    </source>
</evidence>
<feature type="transmembrane region" description="Helical" evidence="6">
    <location>
        <begin position="163"/>
        <end position="183"/>
    </location>
</feature>
<proteinExistence type="predicted"/>
<dbReference type="PANTHER" id="PTHR45649:SF2">
    <property type="entry name" value="ACID PERMEASE, PUTATIVE-RELATED"/>
    <property type="match status" value="1"/>
</dbReference>